<organism evidence="1 2">
    <name type="scientific">Racocetra persica</name>
    <dbReference type="NCBI Taxonomy" id="160502"/>
    <lineage>
        <taxon>Eukaryota</taxon>
        <taxon>Fungi</taxon>
        <taxon>Fungi incertae sedis</taxon>
        <taxon>Mucoromycota</taxon>
        <taxon>Glomeromycotina</taxon>
        <taxon>Glomeromycetes</taxon>
        <taxon>Diversisporales</taxon>
        <taxon>Gigasporaceae</taxon>
        <taxon>Racocetra</taxon>
    </lineage>
</organism>
<sequence>LWVVEAKLLKLAFSITITNDTYKKLHNIFENLPNVHVNVYLSQHAHTFATLVNTSVGVKEMQSSGKTPRNNNTQHQKTTTPSKSKAPSNDTDIN</sequence>
<proteinExistence type="predicted"/>
<gene>
    <name evidence="1" type="ORF">RPERSI_LOCUS22078</name>
</gene>
<feature type="non-terminal residue" evidence="1">
    <location>
        <position position="94"/>
    </location>
</feature>
<name>A0ACA9RT97_9GLOM</name>
<comment type="caution">
    <text evidence="1">The sequence shown here is derived from an EMBL/GenBank/DDBJ whole genome shotgun (WGS) entry which is preliminary data.</text>
</comment>
<keyword evidence="2" id="KW-1185">Reference proteome</keyword>
<dbReference type="EMBL" id="CAJVQC010066019">
    <property type="protein sequence ID" value="CAG8806051.1"/>
    <property type="molecule type" value="Genomic_DNA"/>
</dbReference>
<feature type="non-terminal residue" evidence="1">
    <location>
        <position position="1"/>
    </location>
</feature>
<evidence type="ECO:0000313" key="1">
    <source>
        <dbReference type="EMBL" id="CAG8806051.1"/>
    </source>
</evidence>
<protein>
    <submittedName>
        <fullName evidence="1">1485_t:CDS:1</fullName>
    </submittedName>
</protein>
<dbReference type="Proteomes" id="UP000789920">
    <property type="component" value="Unassembled WGS sequence"/>
</dbReference>
<reference evidence="1" key="1">
    <citation type="submission" date="2021-06" db="EMBL/GenBank/DDBJ databases">
        <authorList>
            <person name="Kallberg Y."/>
            <person name="Tangrot J."/>
            <person name="Rosling A."/>
        </authorList>
    </citation>
    <scope>NUCLEOTIDE SEQUENCE</scope>
    <source>
        <strain evidence="1">MA461A</strain>
    </source>
</reference>
<accession>A0ACA9RT97</accession>
<evidence type="ECO:0000313" key="2">
    <source>
        <dbReference type="Proteomes" id="UP000789920"/>
    </source>
</evidence>